<keyword evidence="1" id="KW-0472">Membrane</keyword>
<sequence>RVSNTNRFLIFCFTAQPSPPKIHEGWWAYKEVVQGSFVPVTLQSKIWDFYYLVLLHMNGTSFLLASGINYLHNNGPVSQPSLTISV</sequence>
<dbReference type="Proteomes" id="UP000694621">
    <property type="component" value="Unplaced"/>
</dbReference>
<reference evidence="2" key="1">
    <citation type="submission" date="2025-08" db="UniProtKB">
        <authorList>
            <consortium name="Ensembl"/>
        </authorList>
    </citation>
    <scope>IDENTIFICATION</scope>
</reference>
<dbReference type="AlphaFoldDB" id="A0A8B9HHT2"/>
<feature type="transmembrane region" description="Helical" evidence="1">
    <location>
        <begin position="49"/>
        <end position="71"/>
    </location>
</feature>
<organism evidence="2 3">
    <name type="scientific">Astyanax mexicanus</name>
    <name type="common">Blind cave fish</name>
    <name type="synonym">Astyanax fasciatus mexicanus</name>
    <dbReference type="NCBI Taxonomy" id="7994"/>
    <lineage>
        <taxon>Eukaryota</taxon>
        <taxon>Metazoa</taxon>
        <taxon>Chordata</taxon>
        <taxon>Craniata</taxon>
        <taxon>Vertebrata</taxon>
        <taxon>Euteleostomi</taxon>
        <taxon>Actinopterygii</taxon>
        <taxon>Neopterygii</taxon>
        <taxon>Teleostei</taxon>
        <taxon>Ostariophysi</taxon>
        <taxon>Characiformes</taxon>
        <taxon>Characoidei</taxon>
        <taxon>Acestrorhamphidae</taxon>
        <taxon>Acestrorhamphinae</taxon>
        <taxon>Astyanax</taxon>
    </lineage>
</organism>
<evidence type="ECO:0000313" key="3">
    <source>
        <dbReference type="Proteomes" id="UP000694621"/>
    </source>
</evidence>
<dbReference type="Ensembl" id="ENSAMXT00005015046.1">
    <property type="protein sequence ID" value="ENSAMXP00005013574.1"/>
    <property type="gene ID" value="ENSAMXG00005007285.1"/>
</dbReference>
<name>A0A8B9HHT2_ASTMX</name>
<accession>A0A8B9HHT2</accession>
<keyword evidence="1" id="KW-0812">Transmembrane</keyword>
<evidence type="ECO:0000313" key="2">
    <source>
        <dbReference type="Ensembl" id="ENSAMXP00005013574.1"/>
    </source>
</evidence>
<proteinExistence type="predicted"/>
<evidence type="ECO:0000256" key="1">
    <source>
        <dbReference type="SAM" id="Phobius"/>
    </source>
</evidence>
<protein>
    <submittedName>
        <fullName evidence="2">Uncharacterized protein</fullName>
    </submittedName>
</protein>
<keyword evidence="1" id="KW-1133">Transmembrane helix</keyword>